<dbReference type="EMBL" id="CYTW01000001">
    <property type="protein sequence ID" value="CUJ91646.1"/>
    <property type="molecule type" value="Genomic_DNA"/>
</dbReference>
<dbReference type="RefSeq" id="WP_058310524.1">
    <property type="nucleotide sequence ID" value="NZ_CYTW01000001.1"/>
</dbReference>
<dbReference type="PANTHER" id="PTHR32301">
    <property type="entry name" value="COUNTIN RECEPTOR CNR3-RELATED"/>
    <property type="match status" value="1"/>
</dbReference>
<accession>A0A0P1I5N8</accession>
<dbReference type="GO" id="GO:0016020">
    <property type="term" value="C:membrane"/>
    <property type="evidence" value="ECO:0007669"/>
    <property type="project" value="InterPro"/>
</dbReference>
<evidence type="ECO:0000313" key="2">
    <source>
        <dbReference type="Proteomes" id="UP000051870"/>
    </source>
</evidence>
<dbReference type="Gene3D" id="3.40.50.300">
    <property type="entry name" value="P-loop containing nucleotide triphosphate hydrolases"/>
    <property type="match status" value="1"/>
</dbReference>
<dbReference type="AlphaFoldDB" id="A0A0P1I5N8"/>
<gene>
    <name evidence="1" type="ORF">PH7735_01392</name>
</gene>
<protein>
    <submittedName>
        <fullName evidence="1">Sulfotransferase family protein</fullName>
    </submittedName>
</protein>
<dbReference type="Proteomes" id="UP000051870">
    <property type="component" value="Unassembled WGS sequence"/>
</dbReference>
<dbReference type="SUPFAM" id="SSF52540">
    <property type="entry name" value="P-loop containing nucleoside triphosphate hydrolases"/>
    <property type="match status" value="1"/>
</dbReference>
<dbReference type="Pfam" id="PF03567">
    <property type="entry name" value="Sulfotransfer_2"/>
    <property type="match status" value="1"/>
</dbReference>
<proteinExistence type="predicted"/>
<reference evidence="2" key="1">
    <citation type="submission" date="2015-09" db="EMBL/GenBank/DDBJ databases">
        <authorList>
            <person name="Rodrigo-Torres Lidia"/>
            <person name="Arahal R.David."/>
        </authorList>
    </citation>
    <scope>NUCLEOTIDE SEQUENCE [LARGE SCALE GENOMIC DNA]</scope>
    <source>
        <strain evidence="2">CECT 7735</strain>
    </source>
</reference>
<keyword evidence="2" id="KW-1185">Reference proteome</keyword>
<evidence type="ECO:0000313" key="1">
    <source>
        <dbReference type="EMBL" id="CUJ91646.1"/>
    </source>
</evidence>
<dbReference type="GO" id="GO:0008146">
    <property type="term" value="F:sulfotransferase activity"/>
    <property type="evidence" value="ECO:0007669"/>
    <property type="project" value="InterPro"/>
</dbReference>
<dbReference type="InterPro" id="IPR005331">
    <property type="entry name" value="Sulfotransferase"/>
</dbReference>
<dbReference type="STRING" id="1715693.PH7735_01392"/>
<dbReference type="InterPro" id="IPR027417">
    <property type="entry name" value="P-loop_NTPase"/>
</dbReference>
<keyword evidence="1" id="KW-0808">Transferase</keyword>
<name>A0A0P1I5N8_9RHOB</name>
<dbReference type="GeneID" id="83880448"/>
<organism evidence="1 2">
    <name type="scientific">Shimia thalassica</name>
    <dbReference type="NCBI Taxonomy" id="1715693"/>
    <lineage>
        <taxon>Bacteria</taxon>
        <taxon>Pseudomonadati</taxon>
        <taxon>Pseudomonadota</taxon>
        <taxon>Alphaproteobacteria</taxon>
        <taxon>Rhodobacterales</taxon>
        <taxon>Roseobacteraceae</taxon>
    </lineage>
</organism>
<sequence>MNFEKLLEHPVEKFAKHFRRRDPFVLFQHIPKTAGTSVTQAMREAFPPYYNIFTDGQPPVRGNDPMVDATERFLTAHDKTPFCSASGHLKPKHLKMIREHIPETRVFTFLREPVDRVISDYNYACSPTHPPHEAFIERYPTIQVYVESKGQQNKMWNFLIGEEYSEAAVEKIFRRYLFIGLVESLDEDFQFLSGLQGTPVALTKRANVTQATSEQEAEITPELRQRIAETNSADCALYEVVSKALADKRAEMTEFVKSGCKVRPNLRRA</sequence>
<dbReference type="InterPro" id="IPR053259">
    <property type="entry name" value="Golvesin-related_Golgi"/>
</dbReference>
<dbReference type="PANTHER" id="PTHR32301:SF6">
    <property type="entry name" value="GOLVESIN-RELATED"/>
    <property type="match status" value="1"/>
</dbReference>